<dbReference type="RefSeq" id="YP_009448255.1">
    <property type="nucleotide sequence ID" value="NC_036594.1"/>
</dbReference>
<evidence type="ECO:0000313" key="1">
    <source>
        <dbReference type="EMBL" id="SNW61953.1"/>
    </source>
</evidence>
<keyword evidence="2" id="KW-1185">Reference proteome</keyword>
<evidence type="ECO:0000313" key="2">
    <source>
        <dbReference type="Proteomes" id="UP000236316"/>
    </source>
</evidence>
<reference evidence="1" key="1">
    <citation type="submission" date="2017-08" db="EMBL/GenBank/DDBJ databases">
        <authorList>
            <consortium name="Urmite Genomes"/>
        </authorList>
    </citation>
    <scope>NUCLEOTIDE SEQUENCE [LARGE SCALE GENOMIC DNA]</scope>
    <source>
        <strain evidence="1">IHUMI-LCC2</strain>
    </source>
</reference>
<dbReference type="KEGG" id="vg:35382273"/>
<organism evidence="1">
    <name type="scientific">Orpheovirus IHUMI-LCC2</name>
    <dbReference type="NCBI Taxonomy" id="2023057"/>
    <lineage>
        <taxon>Viruses</taxon>
        <taxon>Varidnaviria</taxon>
        <taxon>Bamfordvirae</taxon>
        <taxon>Nucleocytoviricota</taxon>
        <taxon>Megaviricetes</taxon>
        <taxon>Pimascovirales</taxon>
        <taxon>Ocovirineae</taxon>
        <taxon>Orpheoviridae</taxon>
        <taxon>Alphaorpheovirus</taxon>
        <taxon>Alphaorpheovirus massiliense</taxon>
    </lineage>
</organism>
<dbReference type="EMBL" id="LT906555">
    <property type="protein sequence ID" value="SNW61953.1"/>
    <property type="molecule type" value="Genomic_DNA"/>
</dbReference>
<protein>
    <submittedName>
        <fullName evidence="1">Uncharacterized protein</fullName>
    </submittedName>
</protein>
<dbReference type="Proteomes" id="UP000236316">
    <property type="component" value="Segment"/>
</dbReference>
<name>A0A2I2L351_9VIRU</name>
<accession>A0A2I2L351</accession>
<sequence>MSTSKSFQGSNLVDYCNRSNVCDEDLYRKRCESDYGINDKFPDQSWKQIYNSLSLVTDELNTIVLSLQLSIMNKSYPTIITTSIIPLNESIRDNMFNILTKYHYLMYQYAYLRNKLENGIQLSNDELNIYNARLRDIANLLNDNFTSLRYGSPYLNDYYTLLDNWIYNVFK</sequence>
<proteinExistence type="predicted"/>
<dbReference type="GeneID" id="35382273"/>
<gene>
    <name evidence="1" type="ORF">ORPV_49</name>
</gene>